<sequence>MSSIKRQETKLVPVPSVNKIPERDVDKSPILEAQHLGIDFGGLTAVNEFNMAIGRTEIAGLIGPNGAGKTTVFNLLTKVYQPTRGTVLLDGVDTHNMNTVQVNKAGIARTFQNIRLFNNLSVEDNVKIGMHNSIHCGLFSGILRLPRYWKEEKTAHERALELLSIFDMQDLAGVKAGSLPYGAQRRLEIVRALGTNPSLLLLDEPAAGMNPSETAELMENIVKIRDTFQIAILLIEHDMNLVMGICEGICVLNFGQIIAKGTPTEIQNNPEVIKAYLGGGKEG</sequence>
<keyword evidence="6" id="KW-1185">Reference proteome</keyword>
<dbReference type="GO" id="GO:0015808">
    <property type="term" value="P:L-alanine transport"/>
    <property type="evidence" value="ECO:0007669"/>
    <property type="project" value="TreeGrafter"/>
</dbReference>
<name>A0A096BDV5_FLAPL</name>
<dbReference type="GO" id="GO:1903805">
    <property type="term" value="P:L-valine import across plasma membrane"/>
    <property type="evidence" value="ECO:0007669"/>
    <property type="project" value="TreeGrafter"/>
</dbReference>
<dbReference type="GO" id="GO:0016887">
    <property type="term" value="F:ATP hydrolysis activity"/>
    <property type="evidence" value="ECO:0007669"/>
    <property type="project" value="InterPro"/>
</dbReference>
<reference evidence="5 6" key="1">
    <citation type="submission" date="2011-08" db="EMBL/GenBank/DDBJ databases">
        <title>The Genome Sequence of Clostridium orbiscindens 1_3_50AFAA.</title>
        <authorList>
            <consortium name="The Broad Institute Genome Sequencing Platform"/>
            <person name="Earl A."/>
            <person name="Ward D."/>
            <person name="Feldgarden M."/>
            <person name="Gevers D."/>
            <person name="Daigneault M."/>
            <person name="Strauss J."/>
            <person name="Allen-Vercoe E."/>
            <person name="Young S.K."/>
            <person name="Zeng Q."/>
            <person name="Gargeya S."/>
            <person name="Fitzgerald M."/>
            <person name="Haas B."/>
            <person name="Abouelleil A."/>
            <person name="Alvarado L."/>
            <person name="Arachchi H.M."/>
            <person name="Berlin A."/>
            <person name="Brown A."/>
            <person name="Chapman S.B."/>
            <person name="Chen Z."/>
            <person name="Dunbar C."/>
            <person name="Freedman E."/>
            <person name="Gearin G."/>
            <person name="Gellesch M."/>
            <person name="Goldberg J."/>
            <person name="Griggs A."/>
            <person name="Gujja S."/>
            <person name="Heiman D."/>
            <person name="Howarth C."/>
            <person name="Larson L."/>
            <person name="Lui A."/>
            <person name="MacDonald P.J.P."/>
            <person name="Montmayeur A."/>
            <person name="Murphy C."/>
            <person name="Neiman D."/>
            <person name="Pearson M."/>
            <person name="Priest M."/>
            <person name="Roberts A."/>
            <person name="Saif S."/>
            <person name="Shea T."/>
            <person name="Shenoy N."/>
            <person name="Sisk P."/>
            <person name="Stolte C."/>
            <person name="Sykes S."/>
            <person name="Wortman J."/>
            <person name="Nusbaum C."/>
            <person name="Birren B."/>
        </authorList>
    </citation>
    <scope>NUCLEOTIDE SEQUENCE [LARGE SCALE GENOMIC DNA]</scope>
    <source>
        <strain evidence="5 6">1_3_50AFAA</strain>
    </source>
</reference>
<dbReference type="Pfam" id="PF12399">
    <property type="entry name" value="BCA_ABC_TP_C"/>
    <property type="match status" value="1"/>
</dbReference>
<dbReference type="InterPro" id="IPR003593">
    <property type="entry name" value="AAA+_ATPase"/>
</dbReference>
<dbReference type="InterPro" id="IPR051120">
    <property type="entry name" value="ABC_AA/LPS_Transport"/>
</dbReference>
<dbReference type="GO" id="GO:1903806">
    <property type="term" value="P:L-isoleucine import across plasma membrane"/>
    <property type="evidence" value="ECO:0007669"/>
    <property type="project" value="TreeGrafter"/>
</dbReference>
<evidence type="ECO:0000256" key="1">
    <source>
        <dbReference type="ARBA" id="ARBA00022448"/>
    </source>
</evidence>
<evidence type="ECO:0000313" key="5">
    <source>
        <dbReference type="EMBL" id="KGF57285.1"/>
    </source>
</evidence>
<dbReference type="GO" id="GO:0005304">
    <property type="term" value="F:L-valine transmembrane transporter activity"/>
    <property type="evidence" value="ECO:0007669"/>
    <property type="project" value="TreeGrafter"/>
</dbReference>
<dbReference type="FunFam" id="3.40.50.300:FF:000421">
    <property type="entry name" value="Branched-chain amino acid ABC transporter ATP-binding protein"/>
    <property type="match status" value="1"/>
</dbReference>
<dbReference type="Pfam" id="PF00005">
    <property type="entry name" value="ABC_tran"/>
    <property type="match status" value="1"/>
</dbReference>
<dbReference type="PROSITE" id="PS50893">
    <property type="entry name" value="ABC_TRANSPORTER_2"/>
    <property type="match status" value="1"/>
</dbReference>
<organism evidence="5 6">
    <name type="scientific">Flavonifractor plautii 1_3_50AFAA</name>
    <dbReference type="NCBI Taxonomy" id="742738"/>
    <lineage>
        <taxon>Bacteria</taxon>
        <taxon>Bacillati</taxon>
        <taxon>Bacillota</taxon>
        <taxon>Clostridia</taxon>
        <taxon>Eubacteriales</taxon>
        <taxon>Oscillospiraceae</taxon>
        <taxon>Flavonifractor</taxon>
    </lineage>
</organism>
<dbReference type="AlphaFoldDB" id="A0A096BDV5"/>
<dbReference type="PATRIC" id="fig|742738.3.peg.231"/>
<dbReference type="GO" id="GO:0015188">
    <property type="term" value="F:L-isoleucine transmembrane transporter activity"/>
    <property type="evidence" value="ECO:0007669"/>
    <property type="project" value="TreeGrafter"/>
</dbReference>
<evidence type="ECO:0000256" key="2">
    <source>
        <dbReference type="ARBA" id="ARBA00022741"/>
    </source>
</evidence>
<feature type="domain" description="ABC transporter" evidence="4">
    <location>
        <begin position="20"/>
        <end position="279"/>
    </location>
</feature>
<protein>
    <recommendedName>
        <fullName evidence="4">ABC transporter domain-containing protein</fullName>
    </recommendedName>
</protein>
<evidence type="ECO:0000313" key="6">
    <source>
        <dbReference type="Proteomes" id="UP000029585"/>
    </source>
</evidence>
<dbReference type="GO" id="GO:0005886">
    <property type="term" value="C:plasma membrane"/>
    <property type="evidence" value="ECO:0007669"/>
    <property type="project" value="TreeGrafter"/>
</dbReference>
<dbReference type="InterPro" id="IPR003439">
    <property type="entry name" value="ABC_transporter-like_ATP-bd"/>
</dbReference>
<dbReference type="Gene3D" id="3.40.50.300">
    <property type="entry name" value="P-loop containing nucleotide triphosphate hydrolases"/>
    <property type="match status" value="1"/>
</dbReference>
<dbReference type="GO" id="GO:0042941">
    <property type="term" value="P:D-alanine transmembrane transport"/>
    <property type="evidence" value="ECO:0007669"/>
    <property type="project" value="TreeGrafter"/>
</dbReference>
<evidence type="ECO:0000256" key="3">
    <source>
        <dbReference type="ARBA" id="ARBA00022840"/>
    </source>
</evidence>
<dbReference type="SMART" id="SM00382">
    <property type="entry name" value="AAA"/>
    <property type="match status" value="1"/>
</dbReference>
<gene>
    <name evidence="5" type="ORF">HMPREF9460_00219</name>
</gene>
<dbReference type="PANTHER" id="PTHR45772">
    <property type="entry name" value="CONSERVED COMPONENT OF ABC TRANSPORTER FOR NATURAL AMINO ACIDS-RELATED"/>
    <property type="match status" value="1"/>
</dbReference>
<dbReference type="CDD" id="cd03219">
    <property type="entry name" value="ABC_Mj1267_LivG_branched"/>
    <property type="match status" value="1"/>
</dbReference>
<dbReference type="GO" id="GO:0015192">
    <property type="term" value="F:L-phenylalanine transmembrane transporter activity"/>
    <property type="evidence" value="ECO:0007669"/>
    <property type="project" value="TreeGrafter"/>
</dbReference>
<keyword evidence="1" id="KW-0813">Transport</keyword>
<dbReference type="SUPFAM" id="SSF52540">
    <property type="entry name" value="P-loop containing nucleoside triphosphate hydrolases"/>
    <property type="match status" value="1"/>
</dbReference>
<comment type="caution">
    <text evidence="5">The sequence shown here is derived from an EMBL/GenBank/DDBJ whole genome shotgun (WGS) entry which is preliminary data.</text>
</comment>
<dbReference type="GO" id="GO:0005524">
    <property type="term" value="F:ATP binding"/>
    <property type="evidence" value="ECO:0007669"/>
    <property type="project" value="UniProtKB-KW"/>
</dbReference>
<dbReference type="HOGENOM" id="CLU_000604_1_2_9"/>
<proteinExistence type="predicted"/>
<dbReference type="InterPro" id="IPR027417">
    <property type="entry name" value="P-loop_NTPase"/>
</dbReference>
<dbReference type="InterPro" id="IPR032823">
    <property type="entry name" value="BCA_ABC_TP_C"/>
</dbReference>
<evidence type="ECO:0000259" key="4">
    <source>
        <dbReference type="PROSITE" id="PS50893"/>
    </source>
</evidence>
<dbReference type="EMBL" id="ADLO01000008">
    <property type="protein sequence ID" value="KGF57285.1"/>
    <property type="molecule type" value="Genomic_DNA"/>
</dbReference>
<accession>A0A096BDV5</accession>
<dbReference type="eggNOG" id="COG0411">
    <property type="taxonomic scope" value="Bacteria"/>
</dbReference>
<keyword evidence="2" id="KW-0547">Nucleotide-binding</keyword>
<dbReference type="PANTHER" id="PTHR45772:SF7">
    <property type="entry name" value="AMINO ACID ABC TRANSPORTER ATP-BINDING PROTEIN"/>
    <property type="match status" value="1"/>
</dbReference>
<keyword evidence="3" id="KW-0067">ATP-binding</keyword>
<dbReference type="Proteomes" id="UP000029585">
    <property type="component" value="Unassembled WGS sequence"/>
</dbReference>